<keyword evidence="1" id="KW-0175">Coiled coil</keyword>
<feature type="compositionally biased region" description="Polar residues" evidence="2">
    <location>
        <begin position="193"/>
        <end position="203"/>
    </location>
</feature>
<dbReference type="PROSITE" id="PS01159">
    <property type="entry name" value="WW_DOMAIN_1"/>
    <property type="match status" value="1"/>
</dbReference>
<dbReference type="Gene3D" id="1.10.10.440">
    <property type="entry name" value="FF domain"/>
    <property type="match status" value="2"/>
</dbReference>
<dbReference type="EMBL" id="QXFX01000006">
    <property type="protein sequence ID" value="KAE9140133.1"/>
    <property type="molecule type" value="Genomic_DNA"/>
</dbReference>
<dbReference type="Pfam" id="PF00397">
    <property type="entry name" value="WW"/>
    <property type="match status" value="2"/>
</dbReference>
<gene>
    <name evidence="4" type="ORF">PF010_g305</name>
</gene>
<dbReference type="SUPFAM" id="SSF81698">
    <property type="entry name" value="FF domain"/>
    <property type="match status" value="2"/>
</dbReference>
<dbReference type="InterPro" id="IPR039726">
    <property type="entry name" value="Prp40-like"/>
</dbReference>
<feature type="compositionally biased region" description="Acidic residues" evidence="2">
    <location>
        <begin position="641"/>
        <end position="654"/>
    </location>
</feature>
<dbReference type="AlphaFoldDB" id="A0A6G0M403"/>
<feature type="domain" description="WW" evidence="3">
    <location>
        <begin position="91"/>
        <end position="124"/>
    </location>
</feature>
<dbReference type="InterPro" id="IPR002713">
    <property type="entry name" value="FF_domain"/>
</dbReference>
<comment type="caution">
    <text evidence="4">The sequence shown here is derived from an EMBL/GenBank/DDBJ whole genome shotgun (WGS) entry which is preliminary data.</text>
</comment>
<dbReference type="GO" id="GO:0005685">
    <property type="term" value="C:U1 snRNP"/>
    <property type="evidence" value="ECO:0007669"/>
    <property type="project" value="TreeGrafter"/>
</dbReference>
<dbReference type="SMART" id="SM00441">
    <property type="entry name" value="FF"/>
    <property type="match status" value="2"/>
</dbReference>
<reference evidence="4 5" key="1">
    <citation type="submission" date="2018-09" db="EMBL/GenBank/DDBJ databases">
        <title>Genomic investigation of the strawberry pathogen Phytophthora fragariae indicates pathogenicity is determined by transcriptional variation in three key races.</title>
        <authorList>
            <person name="Adams T.M."/>
            <person name="Armitage A.D."/>
            <person name="Sobczyk M.K."/>
            <person name="Bates H.J."/>
            <person name="Dunwell J.M."/>
            <person name="Nellist C.F."/>
            <person name="Harrison R.J."/>
        </authorList>
    </citation>
    <scope>NUCLEOTIDE SEQUENCE [LARGE SCALE GENOMIC DNA]</scope>
    <source>
        <strain evidence="4 5">ONT-3</strain>
    </source>
</reference>
<dbReference type="PANTHER" id="PTHR11864">
    <property type="entry name" value="PRE-MRNA-PROCESSING PROTEIN PRP40"/>
    <property type="match status" value="1"/>
</dbReference>
<feature type="compositionally biased region" description="Pro residues" evidence="2">
    <location>
        <begin position="74"/>
        <end position="86"/>
    </location>
</feature>
<dbReference type="FunFam" id="1.10.10.440:FF:000046">
    <property type="entry name" value="WW domain-containing protein ZK1098.1"/>
    <property type="match status" value="1"/>
</dbReference>
<dbReference type="InterPro" id="IPR036517">
    <property type="entry name" value="FF_domain_sf"/>
</dbReference>
<dbReference type="GO" id="GO:0045292">
    <property type="term" value="P:mRNA cis splicing, via spliceosome"/>
    <property type="evidence" value="ECO:0007669"/>
    <property type="project" value="InterPro"/>
</dbReference>
<sequence length="879" mass="100136">MSHYGPSSNGAAYPRGGPPPFRGPPPAATFPRGGPPPFRPPFAARGPPPFAFRGPPPAFRGPPPGLRPPMGLSIPPPMAFQAPPSPANAGPMLPPGWSEHRTPQGATYFYNAATGVSTYDMPTPVQASTPKWVEYKDDATGAFYYFNTVTKETVWDQPEEFRMQKAREQVAKMTSQALHAASAASPVAAQVQTHFQSHSQVQGQAPEHDSSASTEKEDEDDEEEIKRQEAQEQTRRKRKEEQEQEQAAQFTDMPRAERMAAFKQFLEDKQITPTLKWGDAQRTIGKDSSMHNDPRWKFALTTVGEKKQAYAEYCTQAKNRATIEKRRLVKKAREEFIELLGLFESTLAPSRRRPISWDEVTESNNFYALRKDPRWSAIEETRERQQLFATFIQDLERNQKARLAKRREALQTAFMDLLRQRVESKELELSGSRSSKRLDSDTKRCVLDLLEEVELPNGGGKVGEEALRIVEKHDVYDWAEGFLREQRELERAKRKRERAERAERDEKLGRELNEQLKELEASQKLTVGSTWNEFSAEHLKYASEQQAKTSKSEVEGDAVGDEEDEDHEEGDGDYLHWKTQRRIFDKFVRRLRRDLEPAAAAIRGHLDRSGDPPLRVTEATTYAVFVDALESGVSVALDSNAPEEGEEEVVEEMDGVTTSGEPGKTDSEMATGETEGVEKPLTAQEVDAALEAVVKTHREKTGDATPVEFPAFVRQVFDMWVAMAKEDIRREEEKHRKRSRKGSRDLAPEDEDDDDRPRRSRRRSPAADELEDDKTHKKHRHRGSRKRRRSHGSPSVSRSRSRSRSESRRQLEESSMKTEATWRWRAARREQTTNAPALWFFYQLRCHPQEGFNPKFDTASAVLDGHFNVERLEIVSLSW</sequence>
<dbReference type="FunFam" id="2.20.70.10:FF:000192">
    <property type="entry name" value="Uncharacterized protein"/>
    <property type="match status" value="1"/>
</dbReference>
<dbReference type="PROSITE" id="PS50020">
    <property type="entry name" value="WW_DOMAIN_2"/>
    <property type="match status" value="2"/>
</dbReference>
<feature type="region of interest" description="Disordered" evidence="2">
    <location>
        <begin position="189"/>
        <end position="255"/>
    </location>
</feature>
<dbReference type="Proteomes" id="UP000488956">
    <property type="component" value="Unassembled WGS sequence"/>
</dbReference>
<accession>A0A6G0M403</accession>
<protein>
    <recommendedName>
        <fullName evidence="3">WW domain-containing protein</fullName>
    </recommendedName>
</protein>
<proteinExistence type="predicted"/>
<feature type="compositionally biased region" description="Basic and acidic residues" evidence="2">
    <location>
        <begin position="224"/>
        <end position="234"/>
    </location>
</feature>
<evidence type="ECO:0000256" key="1">
    <source>
        <dbReference type="SAM" id="Coils"/>
    </source>
</evidence>
<dbReference type="PANTHER" id="PTHR11864:SF0">
    <property type="entry name" value="PRP40 PRE-MRNA PROCESSING FACTOR 40 HOMOLOG A (YEAST)"/>
    <property type="match status" value="1"/>
</dbReference>
<feature type="compositionally biased region" description="Pro residues" evidence="2">
    <location>
        <begin position="16"/>
        <end position="67"/>
    </location>
</feature>
<feature type="region of interest" description="Disordered" evidence="2">
    <location>
        <begin position="543"/>
        <end position="573"/>
    </location>
</feature>
<feature type="region of interest" description="Disordered" evidence="2">
    <location>
        <begin position="638"/>
        <end position="683"/>
    </location>
</feature>
<dbReference type="CDD" id="cd00201">
    <property type="entry name" value="WW"/>
    <property type="match status" value="2"/>
</dbReference>
<evidence type="ECO:0000259" key="3">
    <source>
        <dbReference type="PROSITE" id="PS50020"/>
    </source>
</evidence>
<dbReference type="SUPFAM" id="SSF51045">
    <property type="entry name" value="WW domain"/>
    <property type="match status" value="2"/>
</dbReference>
<dbReference type="GO" id="GO:0071004">
    <property type="term" value="C:U2-type prespliceosome"/>
    <property type="evidence" value="ECO:0007669"/>
    <property type="project" value="TreeGrafter"/>
</dbReference>
<evidence type="ECO:0000313" key="4">
    <source>
        <dbReference type="EMBL" id="KAE9140133.1"/>
    </source>
</evidence>
<dbReference type="Pfam" id="PF01846">
    <property type="entry name" value="FF"/>
    <property type="match status" value="1"/>
</dbReference>
<feature type="coiled-coil region" evidence="1">
    <location>
        <begin position="482"/>
        <end position="522"/>
    </location>
</feature>
<dbReference type="InterPro" id="IPR001202">
    <property type="entry name" value="WW_dom"/>
</dbReference>
<name>A0A6G0M403_9STRA</name>
<dbReference type="InterPro" id="IPR036020">
    <property type="entry name" value="WW_dom_sf"/>
</dbReference>
<organism evidence="4 5">
    <name type="scientific">Phytophthora fragariae</name>
    <dbReference type="NCBI Taxonomy" id="53985"/>
    <lineage>
        <taxon>Eukaryota</taxon>
        <taxon>Sar</taxon>
        <taxon>Stramenopiles</taxon>
        <taxon>Oomycota</taxon>
        <taxon>Peronosporomycetes</taxon>
        <taxon>Peronosporales</taxon>
        <taxon>Peronosporaceae</taxon>
        <taxon>Phytophthora</taxon>
    </lineage>
</organism>
<feature type="compositionally biased region" description="Basic residues" evidence="2">
    <location>
        <begin position="776"/>
        <end position="791"/>
    </location>
</feature>
<dbReference type="SMART" id="SM00456">
    <property type="entry name" value="WW"/>
    <property type="match status" value="2"/>
</dbReference>
<evidence type="ECO:0000313" key="5">
    <source>
        <dbReference type="Proteomes" id="UP000488956"/>
    </source>
</evidence>
<dbReference type="Gene3D" id="2.20.70.10">
    <property type="match status" value="2"/>
</dbReference>
<feature type="region of interest" description="Disordered" evidence="2">
    <location>
        <begin position="1"/>
        <end position="100"/>
    </location>
</feature>
<feature type="region of interest" description="Disordered" evidence="2">
    <location>
        <begin position="729"/>
        <end position="821"/>
    </location>
</feature>
<feature type="domain" description="WW" evidence="3">
    <location>
        <begin position="126"/>
        <end position="160"/>
    </location>
</feature>
<evidence type="ECO:0000256" key="2">
    <source>
        <dbReference type="SAM" id="MobiDB-lite"/>
    </source>
</evidence>
<feature type="compositionally biased region" description="Basic and acidic residues" evidence="2">
    <location>
        <begin position="803"/>
        <end position="821"/>
    </location>
</feature>
<dbReference type="GO" id="GO:0003723">
    <property type="term" value="F:RNA binding"/>
    <property type="evidence" value="ECO:0007669"/>
    <property type="project" value="TreeGrafter"/>
</dbReference>
<feature type="compositionally biased region" description="Acidic residues" evidence="2">
    <location>
        <begin position="555"/>
        <end position="572"/>
    </location>
</feature>